<feature type="domain" description="Late embryogenesis abundant protein LEA-2 subgroup" evidence="7">
    <location>
        <begin position="94"/>
        <end position="190"/>
    </location>
</feature>
<dbReference type="OrthoDB" id="779224at2759"/>
<dbReference type="AlphaFoldDB" id="A0A9D5CLN0"/>
<accession>A0A9D5CLN0</accession>
<comment type="subcellular location">
    <subcellularLocation>
        <location evidence="1">Membrane</location>
        <topology evidence="1">Single-pass membrane protein</topology>
    </subcellularLocation>
</comment>
<keyword evidence="9" id="KW-1185">Reference proteome</keyword>
<feature type="region of interest" description="Disordered" evidence="5">
    <location>
        <begin position="137"/>
        <end position="160"/>
    </location>
</feature>
<gene>
    <name evidence="8" type="ORF">J5N97_016718</name>
</gene>
<proteinExistence type="predicted"/>
<reference evidence="8" key="2">
    <citation type="journal article" date="2022" name="Hortic Res">
        <title>The genome of Dioscorea zingiberensis sheds light on the biosynthesis, origin and evolution of the medicinally important diosgenin saponins.</title>
        <authorList>
            <person name="Li Y."/>
            <person name="Tan C."/>
            <person name="Li Z."/>
            <person name="Guo J."/>
            <person name="Li S."/>
            <person name="Chen X."/>
            <person name="Wang C."/>
            <person name="Dai X."/>
            <person name="Yang H."/>
            <person name="Song W."/>
            <person name="Hou L."/>
            <person name="Xu J."/>
            <person name="Tong Z."/>
            <person name="Xu A."/>
            <person name="Yuan X."/>
            <person name="Wang W."/>
            <person name="Yang Q."/>
            <person name="Chen L."/>
            <person name="Sun Z."/>
            <person name="Wang K."/>
            <person name="Pan B."/>
            <person name="Chen J."/>
            <person name="Bao Y."/>
            <person name="Liu F."/>
            <person name="Qi X."/>
            <person name="Gang D.R."/>
            <person name="Wen J."/>
            <person name="Li J."/>
        </authorList>
    </citation>
    <scope>NUCLEOTIDE SEQUENCE</scope>
    <source>
        <strain evidence="8">Dzin_1.0</strain>
    </source>
</reference>
<dbReference type="PANTHER" id="PTHR31415">
    <property type="entry name" value="OS05G0367900 PROTEIN"/>
    <property type="match status" value="1"/>
</dbReference>
<keyword evidence="2 6" id="KW-0812">Transmembrane</keyword>
<dbReference type="PANTHER" id="PTHR31415:SF3">
    <property type="entry name" value="LATE EMBRYOGENESIS ABUNDANT (LEA) HYDROXYPROLINE-RICH GLYCOPROTEIN FAMILY"/>
    <property type="match status" value="1"/>
</dbReference>
<organism evidence="8 9">
    <name type="scientific">Dioscorea zingiberensis</name>
    <dbReference type="NCBI Taxonomy" id="325984"/>
    <lineage>
        <taxon>Eukaryota</taxon>
        <taxon>Viridiplantae</taxon>
        <taxon>Streptophyta</taxon>
        <taxon>Embryophyta</taxon>
        <taxon>Tracheophyta</taxon>
        <taxon>Spermatophyta</taxon>
        <taxon>Magnoliopsida</taxon>
        <taxon>Liliopsida</taxon>
        <taxon>Dioscoreales</taxon>
        <taxon>Dioscoreaceae</taxon>
        <taxon>Dioscorea</taxon>
    </lineage>
</organism>
<comment type="caution">
    <text evidence="8">The sequence shown here is derived from an EMBL/GenBank/DDBJ whole genome shotgun (WGS) entry which is preliminary data.</text>
</comment>
<dbReference type="GO" id="GO:0098542">
    <property type="term" value="P:defense response to other organism"/>
    <property type="evidence" value="ECO:0007669"/>
    <property type="project" value="InterPro"/>
</dbReference>
<feature type="compositionally biased region" description="Gly residues" evidence="5">
    <location>
        <begin position="143"/>
        <end position="152"/>
    </location>
</feature>
<evidence type="ECO:0000256" key="3">
    <source>
        <dbReference type="ARBA" id="ARBA00022989"/>
    </source>
</evidence>
<evidence type="ECO:0000256" key="5">
    <source>
        <dbReference type="SAM" id="MobiDB-lite"/>
    </source>
</evidence>
<name>A0A9D5CLN0_9LILI</name>
<reference evidence="8" key="1">
    <citation type="submission" date="2021-03" db="EMBL/GenBank/DDBJ databases">
        <authorList>
            <person name="Li Z."/>
            <person name="Yang C."/>
        </authorList>
    </citation>
    <scope>NUCLEOTIDE SEQUENCE</scope>
    <source>
        <strain evidence="8">Dzin_1.0</strain>
        <tissue evidence="8">Leaf</tissue>
    </source>
</reference>
<evidence type="ECO:0000256" key="1">
    <source>
        <dbReference type="ARBA" id="ARBA00004167"/>
    </source>
</evidence>
<dbReference type="Proteomes" id="UP001085076">
    <property type="component" value="Miscellaneous, Linkage group lg04"/>
</dbReference>
<dbReference type="InterPro" id="IPR044839">
    <property type="entry name" value="NDR1-like"/>
</dbReference>
<dbReference type="Pfam" id="PF03168">
    <property type="entry name" value="LEA_2"/>
    <property type="match status" value="1"/>
</dbReference>
<dbReference type="GO" id="GO:0005886">
    <property type="term" value="C:plasma membrane"/>
    <property type="evidence" value="ECO:0007669"/>
    <property type="project" value="TreeGrafter"/>
</dbReference>
<evidence type="ECO:0000313" key="9">
    <source>
        <dbReference type="Proteomes" id="UP001085076"/>
    </source>
</evidence>
<evidence type="ECO:0000256" key="2">
    <source>
        <dbReference type="ARBA" id="ARBA00022692"/>
    </source>
</evidence>
<evidence type="ECO:0000256" key="4">
    <source>
        <dbReference type="ARBA" id="ARBA00023136"/>
    </source>
</evidence>
<dbReference type="EMBL" id="JAGGNH010000004">
    <property type="protein sequence ID" value="KAJ0974753.1"/>
    <property type="molecule type" value="Genomic_DNA"/>
</dbReference>
<evidence type="ECO:0000256" key="6">
    <source>
        <dbReference type="SAM" id="Phobius"/>
    </source>
</evidence>
<evidence type="ECO:0000313" key="8">
    <source>
        <dbReference type="EMBL" id="KAJ0974753.1"/>
    </source>
</evidence>
<dbReference type="InterPro" id="IPR004864">
    <property type="entry name" value="LEA_2"/>
</dbReference>
<sequence length="214" mass="23824">MASSYSLSPHHHRHLDQIRAQAAVQYRRVHDSLTSRVSRFVCAVFLTVLSIVGVIFFILWLALRPHRPHFYLSSLSVPNLDPYHSPISFTVSDHNPNHNIGIFCDSIGATVFFNNIEVGSVPSLSEPFYQPPLNTTELRGTTAGNGGGGGPAAGSEPPDRVDGFRVELRAKIRFQLSTWDTHRHKIHANCDAAIGSDGQLLPAYRKKRCSIYFF</sequence>
<dbReference type="GO" id="GO:0009506">
    <property type="term" value="C:plasmodesma"/>
    <property type="evidence" value="ECO:0007669"/>
    <property type="project" value="TreeGrafter"/>
</dbReference>
<feature type="transmembrane region" description="Helical" evidence="6">
    <location>
        <begin position="37"/>
        <end position="63"/>
    </location>
</feature>
<evidence type="ECO:0000259" key="7">
    <source>
        <dbReference type="Pfam" id="PF03168"/>
    </source>
</evidence>
<protein>
    <recommendedName>
        <fullName evidence="7">Late embryogenesis abundant protein LEA-2 subgroup domain-containing protein</fullName>
    </recommendedName>
</protein>
<keyword evidence="4 6" id="KW-0472">Membrane</keyword>
<keyword evidence="3 6" id="KW-1133">Transmembrane helix</keyword>